<dbReference type="Pfam" id="PF05903">
    <property type="entry name" value="Peptidase_C97"/>
    <property type="match status" value="1"/>
</dbReference>
<evidence type="ECO:0000259" key="5">
    <source>
        <dbReference type="PROSITE" id="PS51858"/>
    </source>
</evidence>
<dbReference type="PROSITE" id="PS51858">
    <property type="entry name" value="PPPDE"/>
    <property type="match status" value="1"/>
</dbReference>
<reference evidence="6" key="1">
    <citation type="submission" date="2021-01" db="EMBL/GenBank/DDBJ databases">
        <authorList>
            <person name="Corre E."/>
            <person name="Pelletier E."/>
            <person name="Niang G."/>
            <person name="Scheremetjew M."/>
            <person name="Finn R."/>
            <person name="Kale V."/>
            <person name="Holt S."/>
            <person name="Cochrane G."/>
            <person name="Meng A."/>
            <person name="Brown T."/>
            <person name="Cohen L."/>
        </authorList>
    </citation>
    <scope>NUCLEOTIDE SEQUENCE</scope>
    <source>
        <strain evidence="6">Isolate 1302-5</strain>
    </source>
</reference>
<dbReference type="Gene3D" id="3.90.1720.30">
    <property type="entry name" value="PPPDE domains"/>
    <property type="match status" value="1"/>
</dbReference>
<evidence type="ECO:0000256" key="3">
    <source>
        <dbReference type="ARBA" id="ARBA00022801"/>
    </source>
</evidence>
<evidence type="ECO:0000313" key="6">
    <source>
        <dbReference type="EMBL" id="CAE2259055.1"/>
    </source>
</evidence>
<accession>A0A7S4JCC9</accession>
<name>A0A7S4JCC9_9STRA</name>
<dbReference type="GO" id="GO:0016579">
    <property type="term" value="P:protein deubiquitination"/>
    <property type="evidence" value="ECO:0007669"/>
    <property type="project" value="TreeGrafter"/>
</dbReference>
<gene>
    <name evidence="6" type="ORF">OAUR00152_LOCUS25765</name>
</gene>
<dbReference type="InterPro" id="IPR008580">
    <property type="entry name" value="PPPDE_dom"/>
</dbReference>
<feature type="domain" description="PPPDE" evidence="5">
    <location>
        <begin position="16"/>
        <end position="149"/>
    </location>
</feature>
<dbReference type="EMBL" id="HBKQ01037325">
    <property type="protein sequence ID" value="CAE2259055.1"/>
    <property type="molecule type" value="Transcribed_RNA"/>
</dbReference>
<comment type="similarity">
    <text evidence="1">Belongs to the DeSI family.</text>
</comment>
<organism evidence="6">
    <name type="scientific">Odontella aurita</name>
    <dbReference type="NCBI Taxonomy" id="265563"/>
    <lineage>
        <taxon>Eukaryota</taxon>
        <taxon>Sar</taxon>
        <taxon>Stramenopiles</taxon>
        <taxon>Ochrophyta</taxon>
        <taxon>Bacillariophyta</taxon>
        <taxon>Mediophyceae</taxon>
        <taxon>Biddulphiophycidae</taxon>
        <taxon>Eupodiscales</taxon>
        <taxon>Odontellaceae</taxon>
        <taxon>Odontella</taxon>
    </lineage>
</organism>
<dbReference type="PANTHER" id="PTHR12378:SF80">
    <property type="entry name" value="IP06716P-RELATED"/>
    <property type="match status" value="1"/>
</dbReference>
<proteinExistence type="inferred from homology"/>
<keyword evidence="3" id="KW-0378">Hydrolase</keyword>
<evidence type="ECO:0000256" key="2">
    <source>
        <dbReference type="ARBA" id="ARBA00022670"/>
    </source>
</evidence>
<dbReference type="GO" id="GO:0101005">
    <property type="term" value="F:deubiquitinase activity"/>
    <property type="evidence" value="ECO:0007669"/>
    <property type="project" value="TreeGrafter"/>
</dbReference>
<dbReference type="GO" id="GO:0006508">
    <property type="term" value="P:proteolysis"/>
    <property type="evidence" value="ECO:0007669"/>
    <property type="project" value="UniProtKB-KW"/>
</dbReference>
<evidence type="ECO:0000256" key="4">
    <source>
        <dbReference type="SAM" id="MobiDB-lite"/>
    </source>
</evidence>
<sequence length="254" mass="26452">MSFGGGYQGGRTRMGTKVLLNVYDLSPANDLLYSLGLGLHHSGVEILGQEYSYASGGGIFESTPKEAPGARLRESIDLGMFEGGGSELRATIDDLRSSFGPDDYNLVRKNCNHFSNALVWALLGRQIPACINRLSDLAVCCSCLLPKQLLEESPVGPSGSRSGGGGSGGRSGFQVYEGRGRSSTSSKVSAPTAAFIGRGSKLGTVENSGAGGGGVGSTRNRVKGSDDLTDRREKARQAALARLERNISNGAGDS</sequence>
<feature type="region of interest" description="Disordered" evidence="4">
    <location>
        <begin position="152"/>
        <end position="236"/>
    </location>
</feature>
<evidence type="ECO:0000256" key="1">
    <source>
        <dbReference type="ARBA" id="ARBA00008140"/>
    </source>
</evidence>
<feature type="compositionally biased region" description="Gly residues" evidence="4">
    <location>
        <begin position="161"/>
        <end position="171"/>
    </location>
</feature>
<keyword evidence="2" id="KW-0645">Protease</keyword>
<dbReference type="InterPro" id="IPR042266">
    <property type="entry name" value="PPPDE_sf"/>
</dbReference>
<dbReference type="PANTHER" id="PTHR12378">
    <property type="entry name" value="DESUMOYLATING ISOPEPTIDASE"/>
    <property type="match status" value="1"/>
</dbReference>
<protein>
    <recommendedName>
        <fullName evidence="5">PPPDE domain-containing protein</fullName>
    </recommendedName>
</protein>
<dbReference type="AlphaFoldDB" id="A0A7S4JCC9"/>
<dbReference type="SMART" id="SM01179">
    <property type="entry name" value="DUF862"/>
    <property type="match status" value="1"/>
</dbReference>
<feature type="compositionally biased region" description="Basic and acidic residues" evidence="4">
    <location>
        <begin position="223"/>
        <end position="236"/>
    </location>
</feature>